<protein>
    <submittedName>
        <fullName evidence="1">Uncharacterized protein</fullName>
    </submittedName>
</protein>
<dbReference type="AlphaFoldDB" id="A0A0U3I645"/>
<accession>A0A0U3I645</accession>
<sequence length="61" mass="6724">MVSRDEVTCYYFGHGEDGLSEGVSVVVRVSCGVTGYLLSNWGRPARMTADDQDRQPFPQAL</sequence>
<organism evidence="1">
    <name type="scientific">Rhizobium leguminosarum bv. viciae</name>
    <dbReference type="NCBI Taxonomy" id="387"/>
    <lineage>
        <taxon>Bacteria</taxon>
        <taxon>Pseudomonadati</taxon>
        <taxon>Pseudomonadota</taxon>
        <taxon>Alphaproteobacteria</taxon>
        <taxon>Hyphomicrobiales</taxon>
        <taxon>Rhizobiaceae</taxon>
        <taxon>Rhizobium/Agrobacterium group</taxon>
        <taxon>Rhizobium</taxon>
    </lineage>
</organism>
<evidence type="ECO:0000313" key="1">
    <source>
        <dbReference type="EMBL" id="ALU64496.1"/>
    </source>
</evidence>
<proteinExistence type="predicted"/>
<dbReference type="EMBL" id="KT944070">
    <property type="protein sequence ID" value="ALU64496.1"/>
    <property type="molecule type" value="Genomic_DNA"/>
</dbReference>
<name>A0A0U3I645_RHILV</name>
<reference evidence="1" key="1">
    <citation type="submission" date="2015-10" db="EMBL/GenBank/DDBJ databases">
        <title>Comparative analysis of sym-gene organization in Rhizobium leguminosarum bv. viciae strains, isolated from different host plants and demonstrating clear differences in symbiotic specificity.</title>
        <authorList>
            <person name="Chirak E.R."/>
            <person name="Kimeklis A.K."/>
            <person name="Andronov E.E."/>
        </authorList>
    </citation>
    <scope>NUCLEOTIDE SEQUENCE</scope>
    <source>
        <strain evidence="1">Vaf12</strain>
    </source>
</reference>